<protein>
    <recommendedName>
        <fullName evidence="5">C2H2-type domain-containing protein</fullName>
    </recommendedName>
</protein>
<dbReference type="Pfam" id="PF07800">
    <property type="entry name" value="DUF1644"/>
    <property type="match status" value="1"/>
</dbReference>
<feature type="signal peptide" evidence="2">
    <location>
        <begin position="1"/>
        <end position="22"/>
    </location>
</feature>
<dbReference type="EMBL" id="MU630515">
    <property type="protein sequence ID" value="KAJ1253903.1"/>
    <property type="molecule type" value="Genomic_DNA"/>
</dbReference>
<proteinExistence type="predicted"/>
<dbReference type="PROSITE" id="PS51257">
    <property type="entry name" value="PROKAR_LIPOPROTEIN"/>
    <property type="match status" value="1"/>
</dbReference>
<evidence type="ECO:0000256" key="1">
    <source>
        <dbReference type="SAM" id="MobiDB-lite"/>
    </source>
</evidence>
<evidence type="ECO:0000313" key="4">
    <source>
        <dbReference type="Proteomes" id="UP001164776"/>
    </source>
</evidence>
<feature type="compositionally biased region" description="Basic residues" evidence="1">
    <location>
        <begin position="257"/>
        <end position="267"/>
    </location>
</feature>
<organism evidence="3 4">
    <name type="scientific">Paspalum vaginatum</name>
    <name type="common">seashore paspalum</name>
    <dbReference type="NCBI Taxonomy" id="158149"/>
    <lineage>
        <taxon>Eukaryota</taxon>
        <taxon>Viridiplantae</taxon>
        <taxon>Streptophyta</taxon>
        <taxon>Embryophyta</taxon>
        <taxon>Tracheophyta</taxon>
        <taxon>Spermatophyta</taxon>
        <taxon>Magnoliopsida</taxon>
        <taxon>Liliopsida</taxon>
        <taxon>Poales</taxon>
        <taxon>Poaceae</taxon>
        <taxon>PACMAD clade</taxon>
        <taxon>Panicoideae</taxon>
        <taxon>Andropogonodae</taxon>
        <taxon>Paspaleae</taxon>
        <taxon>Paspalinae</taxon>
        <taxon>Paspalum</taxon>
    </lineage>
</organism>
<evidence type="ECO:0008006" key="5">
    <source>
        <dbReference type="Google" id="ProtNLM"/>
    </source>
</evidence>
<dbReference type="PANTHER" id="PTHR31197:SF8">
    <property type="entry name" value="OS02G0566500 PROTEIN"/>
    <property type="match status" value="1"/>
</dbReference>
<evidence type="ECO:0000256" key="2">
    <source>
        <dbReference type="SAM" id="SignalP"/>
    </source>
</evidence>
<evidence type="ECO:0000313" key="3">
    <source>
        <dbReference type="EMBL" id="KAJ1253903.1"/>
    </source>
</evidence>
<keyword evidence="2" id="KW-0732">Signal</keyword>
<dbReference type="InterPro" id="IPR012866">
    <property type="entry name" value="DUF1644"/>
</dbReference>
<keyword evidence="4" id="KW-1185">Reference proteome</keyword>
<name>A0A9W7X695_9POAL</name>
<sequence>MNGKVPLVQFAWSIHMMLSSSCVPLITRAADHTCVVPTTDILTALNTLKKLMQRKNWARASAEPAPGLPLSLSMQPPNNQLCAMELACPLCRGEVKGWTVVEPARQYLNRKRRTCMHEGCSFLGSYKELCKHVKSKHPSAKPREVDPAIADEWKKFECETERQDAISTIRAMNPGAVIMGDYVLELNAGGNNYLPSDGDNFDLEERLNFFTSLDRTLNERIDLYDSSDGSLDEGFDFLASLFTRGRRISTGDSFSRAYRRHRERPRRSASSVDASDIQPDSVNTQRGHRTGTVRAIARTSRRHHPMVANMRPTRGS</sequence>
<accession>A0A9W7X695</accession>
<dbReference type="PANTHER" id="PTHR31197">
    <property type="entry name" value="OS01G0612600 PROTEIN"/>
    <property type="match status" value="1"/>
</dbReference>
<feature type="chain" id="PRO_5040818344" description="C2H2-type domain-containing protein" evidence="2">
    <location>
        <begin position="23"/>
        <end position="316"/>
    </location>
</feature>
<gene>
    <name evidence="3" type="ORF">BS78_K155800</name>
</gene>
<feature type="region of interest" description="Disordered" evidence="1">
    <location>
        <begin position="257"/>
        <end position="291"/>
    </location>
</feature>
<dbReference type="OrthoDB" id="1921166at2759"/>
<reference evidence="3 4" key="1">
    <citation type="submission" date="2022-10" db="EMBL/GenBank/DDBJ databases">
        <title>WGS assembly of Paspalum vaginatum 540-79.</title>
        <authorList>
            <person name="Sun G."/>
            <person name="Wase N."/>
            <person name="Shu S."/>
            <person name="Jenkins J."/>
            <person name="Zhou B."/>
            <person name="Torres-Rodriguez J."/>
            <person name="Chen C."/>
            <person name="Sandor L."/>
            <person name="Plott C."/>
            <person name="Yoshinga Y."/>
            <person name="Daum C."/>
            <person name="Qi P."/>
            <person name="Barry K."/>
            <person name="Lipzen A."/>
            <person name="Berry L."/>
            <person name="Pedersen C."/>
            <person name="Gottilla T."/>
            <person name="Foltz A."/>
            <person name="Yu H."/>
            <person name="O'Malley R."/>
            <person name="Zhang C."/>
            <person name="Devos K."/>
            <person name="Sigmon B."/>
            <person name="Yu B."/>
            <person name="Obata T."/>
            <person name="Schmutz J."/>
            <person name="Schnable J."/>
        </authorList>
    </citation>
    <scope>NUCLEOTIDE SEQUENCE [LARGE SCALE GENOMIC DNA]</scope>
    <source>
        <strain evidence="4">cv. 540-79</strain>
    </source>
</reference>
<dbReference type="AlphaFoldDB" id="A0A9W7X695"/>
<dbReference type="Proteomes" id="UP001164776">
    <property type="component" value="Unassembled WGS sequence"/>
</dbReference>
<comment type="caution">
    <text evidence="3">The sequence shown here is derived from an EMBL/GenBank/DDBJ whole genome shotgun (WGS) entry which is preliminary data.</text>
</comment>